<feature type="transmembrane region" description="Helical" evidence="2">
    <location>
        <begin position="910"/>
        <end position="927"/>
    </location>
</feature>
<keyword evidence="2" id="KW-0812">Transmembrane</keyword>
<dbReference type="PANTHER" id="PTHR10098:SF108">
    <property type="entry name" value="TETRATRICOPEPTIDE REPEAT PROTEIN 28"/>
    <property type="match status" value="1"/>
</dbReference>
<dbReference type="InterPro" id="IPR024983">
    <property type="entry name" value="CHAT_dom"/>
</dbReference>
<dbReference type="Proteomes" id="UP000271925">
    <property type="component" value="Unassembled WGS sequence"/>
</dbReference>
<gene>
    <name evidence="4" type="ORF">EHT25_04295</name>
</gene>
<dbReference type="EMBL" id="RQJO01000007">
    <property type="protein sequence ID" value="RRB07011.1"/>
    <property type="molecule type" value="Genomic_DNA"/>
</dbReference>
<dbReference type="Pfam" id="PF13181">
    <property type="entry name" value="TPR_8"/>
    <property type="match status" value="1"/>
</dbReference>
<proteinExistence type="predicted"/>
<accession>A0A3P1C0S0</accession>
<dbReference type="SUPFAM" id="SSF48452">
    <property type="entry name" value="TPR-like"/>
    <property type="match status" value="2"/>
</dbReference>
<feature type="domain" description="CHAT" evidence="3">
    <location>
        <begin position="637"/>
        <end position="900"/>
    </location>
</feature>
<keyword evidence="2" id="KW-1133">Transmembrane helix</keyword>
<dbReference type="Pfam" id="PF12770">
    <property type="entry name" value="CHAT"/>
    <property type="match status" value="1"/>
</dbReference>
<keyword evidence="2" id="KW-0472">Membrane</keyword>
<organism evidence="4 5">
    <name type="scientific">Larkinella rosea</name>
    <dbReference type="NCBI Taxonomy" id="2025312"/>
    <lineage>
        <taxon>Bacteria</taxon>
        <taxon>Pseudomonadati</taxon>
        <taxon>Bacteroidota</taxon>
        <taxon>Cytophagia</taxon>
        <taxon>Cytophagales</taxon>
        <taxon>Spirosomataceae</taxon>
        <taxon>Larkinella</taxon>
    </lineage>
</organism>
<evidence type="ECO:0000256" key="2">
    <source>
        <dbReference type="SAM" id="Phobius"/>
    </source>
</evidence>
<protein>
    <submittedName>
        <fullName evidence="4">CHAT domain-containing protein</fullName>
    </submittedName>
</protein>
<dbReference type="SMART" id="SM00028">
    <property type="entry name" value="TPR"/>
    <property type="match status" value="7"/>
</dbReference>
<dbReference type="AlphaFoldDB" id="A0A3P1C0S0"/>
<dbReference type="InterPro" id="IPR019734">
    <property type="entry name" value="TPR_rpt"/>
</dbReference>
<dbReference type="Gene3D" id="1.25.40.10">
    <property type="entry name" value="Tetratricopeptide repeat domain"/>
    <property type="match status" value="2"/>
</dbReference>
<dbReference type="InterPro" id="IPR011990">
    <property type="entry name" value="TPR-like_helical_dom_sf"/>
</dbReference>
<feature type="repeat" description="TPR" evidence="1">
    <location>
        <begin position="91"/>
        <end position="124"/>
    </location>
</feature>
<reference evidence="4 5" key="1">
    <citation type="submission" date="2018-11" db="EMBL/GenBank/DDBJ databases">
        <authorList>
            <person name="Zhou Z."/>
            <person name="Wang G."/>
        </authorList>
    </citation>
    <scope>NUCLEOTIDE SEQUENCE [LARGE SCALE GENOMIC DNA]</scope>
    <source>
        <strain evidence="4 5">KCTC52004</strain>
    </source>
</reference>
<feature type="repeat" description="TPR" evidence="1">
    <location>
        <begin position="256"/>
        <end position="289"/>
    </location>
</feature>
<comment type="caution">
    <text evidence="4">The sequence shown here is derived from an EMBL/GenBank/DDBJ whole genome shotgun (WGS) entry which is preliminary data.</text>
</comment>
<name>A0A3P1C0S0_9BACT</name>
<evidence type="ECO:0000256" key="1">
    <source>
        <dbReference type="PROSITE-ProRule" id="PRU00339"/>
    </source>
</evidence>
<evidence type="ECO:0000313" key="5">
    <source>
        <dbReference type="Proteomes" id="UP000271925"/>
    </source>
</evidence>
<dbReference type="PROSITE" id="PS50005">
    <property type="entry name" value="TPR"/>
    <property type="match status" value="2"/>
</dbReference>
<dbReference type="OrthoDB" id="9771112at2"/>
<keyword evidence="5" id="KW-1185">Reference proteome</keyword>
<dbReference type="PANTHER" id="PTHR10098">
    <property type="entry name" value="RAPSYN-RELATED"/>
    <property type="match status" value="1"/>
</dbReference>
<evidence type="ECO:0000259" key="3">
    <source>
        <dbReference type="Pfam" id="PF12770"/>
    </source>
</evidence>
<keyword evidence="1" id="KW-0802">TPR repeat</keyword>
<evidence type="ECO:0000313" key="4">
    <source>
        <dbReference type="EMBL" id="RRB07011.1"/>
    </source>
</evidence>
<sequence>MQKTNVLSITPPIRFCPFPGWIRWLRLRPVIGFLLLFGSRFQAFGQCPGPKSIGERYDSLMTLAKDQQESGFQELRTVCERCGQNRDSTFAKILHRLGALAYYHKEYDTAIQWTRRAISVNSQKRPDTSPSFLTKSYFNLGKIYLDQQDYHSARLLLQLFVEKGRQYPERYEQVAMAYWHLANLFFKESDYQKSIRQAELGASFAERIGHIEFMAANLTEKANCLKEMGDYEQSLTIIRRVTLLFGNSPKPSVELANTYAYLASVLVRLHRFDEAFTAYDKAYQVHKSLQNSNGLSEVTANIGFVYDNYLHQYDKALVQYQKALATIGDDKYGRVRILGNIGEVYSRKKQFRSALNYFQIALDSLHFDDRQKPLAQTEAIQLTPYKEYLLSIIQDKAYTWLDWAKSKPDRQLQFGQLALKSFLTADQIIDVMRFEQVGQQSKLYWRETTHSLYERAIETAFLLKNDEQAFHFFEKSRAVLLNDKLNELGARQHLPIRLAQLEQAFHRRINSLQNELAELKPGRRAYDSTRTALLTEQEKLDSFLKKLEQENPAYYRYKFDNSVPSLAHLQNWLKDRQSTLVSYFVGDSALYILSVEPAATQLVKQSVFAYQKAVQEFVPLCTTSQQNRHFGRYLSVSNVIYNQLLKPLSLSTERVIVSPDYHFIPFETLSRTASQPDFLINYHAFSYGYSATVLLKETAASTSGSSAFLGMAPVHFNPQLQQASLLGSGLVVTKIGKLFSNPTVLTDRAATRRAFQNMAPDHRIVQLFTHAEADSVGREPRLYFADSTLQLSDLNADSPYQTQLIVLSACKTSLGVNQQGEGVFSLARGFATLGIPSVLTTLWSVEDQATYGLTERFYKHLSKGIALDLALRQAKLDWLKTASRADQLPYRWAGMILVGNADPISSPTRMGWWLGSGLVVILAIIGGRQLRRRSKSPKAVY</sequence>
<dbReference type="Pfam" id="PF13424">
    <property type="entry name" value="TPR_12"/>
    <property type="match status" value="1"/>
</dbReference>